<dbReference type="AlphaFoldDB" id="A0A4R6WDY9"/>
<name>A0A4R6WDY9_9SPHI</name>
<protein>
    <submittedName>
        <fullName evidence="1">Putative nucleotidyltransferase-like protein</fullName>
    </submittedName>
</protein>
<evidence type="ECO:0000313" key="2">
    <source>
        <dbReference type="Proteomes" id="UP000295292"/>
    </source>
</evidence>
<dbReference type="OrthoDB" id="9812148at2"/>
<accession>A0A4R6WDY9</accession>
<dbReference type="Pfam" id="PF14907">
    <property type="entry name" value="NTP_transf_5"/>
    <property type="match status" value="1"/>
</dbReference>
<gene>
    <name evidence="1" type="ORF">CLV99_1975</name>
</gene>
<organism evidence="1 2">
    <name type="scientific">Sphingobacterium yanglingense</name>
    <dbReference type="NCBI Taxonomy" id="1437280"/>
    <lineage>
        <taxon>Bacteria</taxon>
        <taxon>Pseudomonadati</taxon>
        <taxon>Bacteroidota</taxon>
        <taxon>Sphingobacteriia</taxon>
        <taxon>Sphingobacteriales</taxon>
        <taxon>Sphingobacteriaceae</taxon>
        <taxon>Sphingobacterium</taxon>
    </lineage>
</organism>
<dbReference type="Proteomes" id="UP000295292">
    <property type="component" value="Unassembled WGS sequence"/>
</dbReference>
<keyword evidence="2" id="KW-1185">Reference proteome</keyword>
<reference evidence="1 2" key="1">
    <citation type="submission" date="2019-03" db="EMBL/GenBank/DDBJ databases">
        <title>Genomic Encyclopedia of Archaeal and Bacterial Type Strains, Phase II (KMG-II): from individual species to whole genera.</title>
        <authorList>
            <person name="Goeker M."/>
        </authorList>
    </citation>
    <scope>NUCLEOTIDE SEQUENCE [LARGE SCALE GENOMIC DNA]</scope>
    <source>
        <strain evidence="1 2">DSM 28353</strain>
    </source>
</reference>
<keyword evidence="1" id="KW-0808">Transferase</keyword>
<evidence type="ECO:0000313" key="1">
    <source>
        <dbReference type="EMBL" id="TDQ77999.1"/>
    </source>
</evidence>
<dbReference type="InterPro" id="IPR039498">
    <property type="entry name" value="NTP_transf_5"/>
</dbReference>
<dbReference type="RefSeq" id="WP_133584263.1">
    <property type="nucleotide sequence ID" value="NZ_SNYV01000013.1"/>
</dbReference>
<dbReference type="GO" id="GO:0016740">
    <property type="term" value="F:transferase activity"/>
    <property type="evidence" value="ECO:0007669"/>
    <property type="project" value="UniProtKB-KW"/>
</dbReference>
<sequence>MANRERIYTVFFNLLRSGLWSRPVEASESFPLSSAEWKDIYDLALAQTVEGLVFSGIERLDMEHLPPTDIWMKWLVRVTKIEQHNKLMNQCLAEQIGVFNDLDVNPILLKGQGIAQQYEAPLRRLAGDIDWYFSTKEDYEKVNNWVIEKDVPVKYMPGRSMCYSYRGLEIDHHSNLIDLYNPFVKPFLSDFIATERVYDRFIKVDGADCRILSPVLNIVQVVSHVLKHLLSFGLGLRQLCDVARLYAVHCNAIQDRGLEQVYKRLGIGKWVVLLHDLLVRYLGLEPRFLPYQEGMAVNADWMMEDILRVGNFGFFDERYSDAETGNRKNAFVRVSKNLLKYGRYAPMESVFFPLVQTYTRVLNK</sequence>
<dbReference type="EMBL" id="SNYV01000013">
    <property type="protein sequence ID" value="TDQ77999.1"/>
    <property type="molecule type" value="Genomic_DNA"/>
</dbReference>
<comment type="caution">
    <text evidence="1">The sequence shown here is derived from an EMBL/GenBank/DDBJ whole genome shotgun (WGS) entry which is preliminary data.</text>
</comment>
<proteinExistence type="predicted"/>